<evidence type="ECO:0000313" key="1">
    <source>
        <dbReference type="EMBL" id="EKC44991.1"/>
    </source>
</evidence>
<dbReference type="EMBL" id="AJWZ01011491">
    <property type="protein sequence ID" value="EKC44991.1"/>
    <property type="molecule type" value="Genomic_DNA"/>
</dbReference>
<reference evidence="1" key="1">
    <citation type="journal article" date="2013" name="Environ. Microbiol.">
        <title>Microbiota from the distal guts of lean and obese adolescents exhibit partial functional redundancy besides clear differences in community structure.</title>
        <authorList>
            <person name="Ferrer M."/>
            <person name="Ruiz A."/>
            <person name="Lanza F."/>
            <person name="Haange S.B."/>
            <person name="Oberbach A."/>
            <person name="Till H."/>
            <person name="Bargiela R."/>
            <person name="Campoy C."/>
            <person name="Segura M.T."/>
            <person name="Richter M."/>
            <person name="von Bergen M."/>
            <person name="Seifert J."/>
            <person name="Suarez A."/>
        </authorList>
    </citation>
    <scope>NUCLEOTIDE SEQUENCE</scope>
</reference>
<name>K1SC86_9ZZZZ</name>
<accession>K1SC86</accession>
<protein>
    <submittedName>
        <fullName evidence="1">Uncharacterized protein</fullName>
    </submittedName>
</protein>
<gene>
    <name evidence="1" type="ORF">OBE_17146</name>
</gene>
<comment type="caution">
    <text evidence="1">The sequence shown here is derived from an EMBL/GenBank/DDBJ whole genome shotgun (WGS) entry which is preliminary data.</text>
</comment>
<organism evidence="1">
    <name type="scientific">human gut metagenome</name>
    <dbReference type="NCBI Taxonomy" id="408170"/>
    <lineage>
        <taxon>unclassified sequences</taxon>
        <taxon>metagenomes</taxon>
        <taxon>organismal metagenomes</taxon>
    </lineage>
</organism>
<dbReference type="AlphaFoldDB" id="K1SC86"/>
<sequence>MRFKNEMIDIACELELNGDVAIQCVYFPQNKKLSDFELERLSKLHYKKIEISDAIYVVNVNGYIGESTKKEIEYARSLNKEILSLEPLC</sequence>
<proteinExistence type="predicted"/>